<evidence type="ECO:0000256" key="1">
    <source>
        <dbReference type="ARBA" id="ARBA00008655"/>
    </source>
</evidence>
<dbReference type="Proteomes" id="UP000663852">
    <property type="component" value="Unassembled WGS sequence"/>
</dbReference>
<dbReference type="EMBL" id="CAJNOR010006945">
    <property type="protein sequence ID" value="CAF1607293.1"/>
    <property type="molecule type" value="Genomic_DNA"/>
</dbReference>
<sequence>MTFLNPIKAILFYLMVIFGISYNLLFIITPGVPFIFLNRRLYFRWCSSAVGYYLLMLTCLLEDLLGIQVVLTGDNLIHDKARSIILLNHRTRLDWLYVWMLHSRFQILGQLKIVMKASLKRIPAMGWACQHAGYLFLQRHWERDQERIKNIIGYYQSCQSPLSLLIFPEGTNLTNETKTKSNNYASKQQTYNRPYEHCLHPHVTGFAYLVNAMRTSGIIDAIDDVTIGYEGKFPITELDLLKGLFPKTVHFHVKRHKLNEIPQDEQQIGDWLRKCWDDKENRLKNFYENKYQFDSTSNRFNNEQMEFTTRFQRRLSLAFWILFILFWSYCIIAFVKIKLYVCLVCIFHLVMETYANGVIDFVCQLDANYRRARPAIKHD</sequence>
<keyword evidence="3" id="KW-0012">Acyltransferase</keyword>
<dbReference type="Pfam" id="PF01553">
    <property type="entry name" value="Acyltransferase"/>
    <property type="match status" value="1"/>
</dbReference>
<feature type="domain" description="Phospholipid/glycerol acyltransferase" evidence="5">
    <location>
        <begin position="83"/>
        <end position="207"/>
    </location>
</feature>
<dbReference type="InterPro" id="IPR032098">
    <property type="entry name" value="Acyltransf_C"/>
</dbReference>
<gene>
    <name evidence="6" type="ORF">EDS130_LOCUS30247</name>
    <name evidence="7" type="ORF">XAT740_LOCUS48435</name>
</gene>
<dbReference type="GO" id="GO:0005783">
    <property type="term" value="C:endoplasmic reticulum"/>
    <property type="evidence" value="ECO:0007669"/>
    <property type="project" value="TreeGrafter"/>
</dbReference>
<evidence type="ECO:0000256" key="3">
    <source>
        <dbReference type="ARBA" id="ARBA00023315"/>
    </source>
</evidence>
<evidence type="ECO:0000256" key="4">
    <source>
        <dbReference type="SAM" id="Phobius"/>
    </source>
</evidence>
<dbReference type="Pfam" id="PF16076">
    <property type="entry name" value="Acyltransf_C"/>
    <property type="match status" value="1"/>
</dbReference>
<dbReference type="InterPro" id="IPR002123">
    <property type="entry name" value="Plipid/glycerol_acylTrfase"/>
</dbReference>
<keyword evidence="4" id="KW-1133">Transmembrane helix</keyword>
<accession>A0A815D9J7</accession>
<evidence type="ECO:0000313" key="6">
    <source>
        <dbReference type="EMBL" id="CAF1294052.1"/>
    </source>
</evidence>
<keyword evidence="4" id="KW-0472">Membrane</keyword>
<proteinExistence type="inferred from homology"/>
<dbReference type="GO" id="GO:0016746">
    <property type="term" value="F:acyltransferase activity"/>
    <property type="evidence" value="ECO:0007669"/>
    <property type="project" value="UniProtKB-KW"/>
</dbReference>
<organism evidence="6 9">
    <name type="scientific">Adineta ricciae</name>
    <name type="common">Rotifer</name>
    <dbReference type="NCBI Taxonomy" id="249248"/>
    <lineage>
        <taxon>Eukaryota</taxon>
        <taxon>Metazoa</taxon>
        <taxon>Spiralia</taxon>
        <taxon>Gnathifera</taxon>
        <taxon>Rotifera</taxon>
        <taxon>Eurotatoria</taxon>
        <taxon>Bdelloidea</taxon>
        <taxon>Adinetida</taxon>
        <taxon>Adinetidae</taxon>
        <taxon>Adineta</taxon>
    </lineage>
</organism>
<dbReference type="AlphaFoldDB" id="A0A815D9J7"/>
<dbReference type="GO" id="GO:0036149">
    <property type="term" value="P:phosphatidylinositol acyl-chain remodeling"/>
    <property type="evidence" value="ECO:0007669"/>
    <property type="project" value="TreeGrafter"/>
</dbReference>
<reference evidence="6" key="1">
    <citation type="submission" date="2021-02" db="EMBL/GenBank/DDBJ databases">
        <authorList>
            <person name="Nowell W R."/>
        </authorList>
    </citation>
    <scope>NUCLEOTIDE SEQUENCE</scope>
</reference>
<dbReference type="SMART" id="SM00563">
    <property type="entry name" value="PlsC"/>
    <property type="match status" value="1"/>
</dbReference>
<evidence type="ECO:0000259" key="5">
    <source>
        <dbReference type="SMART" id="SM00563"/>
    </source>
</evidence>
<evidence type="ECO:0000256" key="2">
    <source>
        <dbReference type="ARBA" id="ARBA00022679"/>
    </source>
</evidence>
<feature type="transmembrane region" description="Helical" evidence="4">
    <location>
        <begin position="49"/>
        <end position="71"/>
    </location>
</feature>
<keyword evidence="2" id="KW-0808">Transferase</keyword>
<dbReference type="OrthoDB" id="186786at2759"/>
<comment type="caution">
    <text evidence="6">The sequence shown here is derived from an EMBL/GenBank/DDBJ whole genome shotgun (WGS) entry which is preliminary data.</text>
</comment>
<evidence type="ECO:0000313" key="7">
    <source>
        <dbReference type="EMBL" id="CAF1607293.1"/>
    </source>
</evidence>
<dbReference type="EMBL" id="CAJNOJ010000210">
    <property type="protein sequence ID" value="CAF1294052.1"/>
    <property type="molecule type" value="Genomic_DNA"/>
</dbReference>
<dbReference type="PANTHER" id="PTHR10983">
    <property type="entry name" value="1-ACYLGLYCEROL-3-PHOSPHATE ACYLTRANSFERASE-RELATED"/>
    <property type="match status" value="1"/>
</dbReference>
<dbReference type="PANTHER" id="PTHR10983:SF16">
    <property type="entry name" value="LYSOCARDIOLIPIN ACYLTRANSFERASE 1"/>
    <property type="match status" value="1"/>
</dbReference>
<name>A0A815D9J7_ADIRI</name>
<dbReference type="SUPFAM" id="SSF69593">
    <property type="entry name" value="Glycerol-3-phosphate (1)-acyltransferase"/>
    <property type="match status" value="1"/>
</dbReference>
<comment type="similarity">
    <text evidence="1">Belongs to the 1-acyl-sn-glycerol-3-phosphate acyltransferase family.</text>
</comment>
<keyword evidence="4" id="KW-0812">Transmembrane</keyword>
<dbReference type="Proteomes" id="UP000663828">
    <property type="component" value="Unassembled WGS sequence"/>
</dbReference>
<feature type="transmembrane region" description="Helical" evidence="4">
    <location>
        <begin position="12"/>
        <end position="37"/>
    </location>
</feature>
<evidence type="ECO:0000313" key="9">
    <source>
        <dbReference type="Proteomes" id="UP000663852"/>
    </source>
</evidence>
<feature type="transmembrane region" description="Helical" evidence="4">
    <location>
        <begin position="315"/>
        <end position="335"/>
    </location>
</feature>
<keyword evidence="8" id="KW-1185">Reference proteome</keyword>
<evidence type="ECO:0000313" key="8">
    <source>
        <dbReference type="Proteomes" id="UP000663828"/>
    </source>
</evidence>
<dbReference type="CDD" id="cd07990">
    <property type="entry name" value="LPLAT_LCLAT1-like"/>
    <property type="match status" value="1"/>
</dbReference>
<protein>
    <recommendedName>
        <fullName evidence="5">Phospholipid/glycerol acyltransferase domain-containing protein</fullName>
    </recommendedName>
</protein>